<reference evidence="2" key="2">
    <citation type="journal article" date="2015" name="Data Brief">
        <title>Shoot transcriptome of the giant reed, Arundo donax.</title>
        <authorList>
            <person name="Barrero R.A."/>
            <person name="Guerrero F.D."/>
            <person name="Moolhuijzen P."/>
            <person name="Goolsby J.A."/>
            <person name="Tidwell J."/>
            <person name="Bellgard S.E."/>
            <person name="Bellgard M.I."/>
        </authorList>
    </citation>
    <scope>NUCLEOTIDE SEQUENCE</scope>
    <source>
        <tissue evidence="2">Shoot tissue taken approximately 20 cm above the soil surface</tissue>
    </source>
</reference>
<organism evidence="2">
    <name type="scientific">Arundo donax</name>
    <name type="common">Giant reed</name>
    <name type="synonym">Donax arundinaceus</name>
    <dbReference type="NCBI Taxonomy" id="35708"/>
    <lineage>
        <taxon>Eukaryota</taxon>
        <taxon>Viridiplantae</taxon>
        <taxon>Streptophyta</taxon>
        <taxon>Embryophyta</taxon>
        <taxon>Tracheophyta</taxon>
        <taxon>Spermatophyta</taxon>
        <taxon>Magnoliopsida</taxon>
        <taxon>Liliopsida</taxon>
        <taxon>Poales</taxon>
        <taxon>Poaceae</taxon>
        <taxon>PACMAD clade</taxon>
        <taxon>Arundinoideae</taxon>
        <taxon>Arundineae</taxon>
        <taxon>Arundo</taxon>
    </lineage>
</organism>
<name>A0A0A8ZE75_ARUDO</name>
<evidence type="ECO:0000256" key="1">
    <source>
        <dbReference type="SAM" id="Phobius"/>
    </source>
</evidence>
<proteinExistence type="predicted"/>
<protein>
    <submittedName>
        <fullName evidence="2">Uncharacterized protein</fullName>
    </submittedName>
</protein>
<dbReference type="EMBL" id="GBRH01260196">
    <property type="protein sequence ID" value="JAD37699.1"/>
    <property type="molecule type" value="Transcribed_RNA"/>
</dbReference>
<keyword evidence="1" id="KW-0812">Transmembrane</keyword>
<keyword evidence="1" id="KW-0472">Membrane</keyword>
<evidence type="ECO:0000313" key="2">
    <source>
        <dbReference type="EMBL" id="JAD37699.1"/>
    </source>
</evidence>
<feature type="transmembrane region" description="Helical" evidence="1">
    <location>
        <begin position="6"/>
        <end position="27"/>
    </location>
</feature>
<sequence>MYNNGICNVIALYLVLSVGSITISTANSNRNNPNARRWRAQGTSQMSSLTQMEVQEAFFR</sequence>
<accession>A0A0A8ZE75</accession>
<reference evidence="2" key="1">
    <citation type="submission" date="2014-09" db="EMBL/GenBank/DDBJ databases">
        <authorList>
            <person name="Magalhaes I.L.F."/>
            <person name="Oliveira U."/>
            <person name="Santos F.R."/>
            <person name="Vidigal T.H.D.A."/>
            <person name="Brescovit A.D."/>
            <person name="Santos A.J."/>
        </authorList>
    </citation>
    <scope>NUCLEOTIDE SEQUENCE</scope>
    <source>
        <tissue evidence="2">Shoot tissue taken approximately 20 cm above the soil surface</tissue>
    </source>
</reference>
<keyword evidence="1" id="KW-1133">Transmembrane helix</keyword>
<dbReference type="AlphaFoldDB" id="A0A0A8ZE75"/>